<name>V6JF57_STRRC</name>
<dbReference type="EMBL" id="AWQX01000391">
    <property type="protein sequence ID" value="EST18537.1"/>
    <property type="molecule type" value="Genomic_DNA"/>
</dbReference>
<dbReference type="HOGENOM" id="CLU_3189719_0_0_11"/>
<feature type="compositionally biased region" description="Basic and acidic residues" evidence="1">
    <location>
        <begin position="36"/>
        <end position="46"/>
    </location>
</feature>
<dbReference type="STRING" id="1352936.M878_45285"/>
<dbReference type="Proteomes" id="UP000017984">
    <property type="component" value="Chromosome"/>
</dbReference>
<evidence type="ECO:0000313" key="2">
    <source>
        <dbReference type="EMBL" id="EST18537.1"/>
    </source>
</evidence>
<evidence type="ECO:0000256" key="1">
    <source>
        <dbReference type="SAM" id="MobiDB-lite"/>
    </source>
</evidence>
<gene>
    <name evidence="2" type="ORF">M878_45285</name>
</gene>
<protein>
    <submittedName>
        <fullName evidence="2">Uncharacterized protein</fullName>
    </submittedName>
</protein>
<organism evidence="2 3">
    <name type="scientific">Streptomyces roseochromogenus subsp. oscitans DS 12.976</name>
    <dbReference type="NCBI Taxonomy" id="1352936"/>
    <lineage>
        <taxon>Bacteria</taxon>
        <taxon>Bacillati</taxon>
        <taxon>Actinomycetota</taxon>
        <taxon>Actinomycetes</taxon>
        <taxon>Kitasatosporales</taxon>
        <taxon>Streptomycetaceae</taxon>
        <taxon>Streptomyces</taxon>
    </lineage>
</organism>
<dbReference type="AlphaFoldDB" id="V6JF57"/>
<feature type="region of interest" description="Disordered" evidence="1">
    <location>
        <begin position="22"/>
        <end position="46"/>
    </location>
</feature>
<keyword evidence="3" id="KW-1185">Reference proteome</keyword>
<proteinExistence type="predicted"/>
<dbReference type="PATRIC" id="fig|1352936.5.peg.9412"/>
<reference evidence="2 3" key="1">
    <citation type="journal article" date="2014" name="Genome Announc.">
        <title>Draft Genome Sequence of Streptomyces roseochromogenes subsp. oscitans DS 12.976, Producer of the Aminocoumarin Antibiotic Clorobiocin.</title>
        <authorList>
            <person name="Ruckert C."/>
            <person name="Kalinowski J."/>
            <person name="Heide L."/>
            <person name="Apel A.K."/>
        </authorList>
    </citation>
    <scope>NUCLEOTIDE SEQUENCE [LARGE SCALE GENOMIC DNA]</scope>
    <source>
        <strain evidence="2 3">DS 12.976</strain>
    </source>
</reference>
<sequence length="46" mass="4973">MRIVVNSARSAVKDKELAAELPAAMMAQRPSAPPGDTEHERGQRAK</sequence>
<comment type="caution">
    <text evidence="2">The sequence shown here is derived from an EMBL/GenBank/DDBJ whole genome shotgun (WGS) entry which is preliminary data.</text>
</comment>
<evidence type="ECO:0000313" key="3">
    <source>
        <dbReference type="Proteomes" id="UP000017984"/>
    </source>
</evidence>
<accession>V6JF57</accession>